<keyword evidence="5" id="KW-1185">Reference proteome</keyword>
<dbReference type="PROSITE" id="PS51006">
    <property type="entry name" value="PABS_2"/>
    <property type="match status" value="1"/>
</dbReference>
<dbReference type="PANTHER" id="PTHR43317:SF1">
    <property type="entry name" value="THERMOSPERMINE SYNTHASE ACAULIS5"/>
    <property type="match status" value="1"/>
</dbReference>
<dbReference type="GO" id="GO:0006596">
    <property type="term" value="P:polyamine biosynthetic process"/>
    <property type="evidence" value="ECO:0007669"/>
    <property type="project" value="UniProtKB-UniRule"/>
</dbReference>
<keyword evidence="3" id="KW-0620">Polyamine biosynthesis</keyword>
<dbReference type="RefSeq" id="WP_058958828.1">
    <property type="nucleotide sequence ID" value="NZ_CP020883.1"/>
</dbReference>
<evidence type="ECO:0000256" key="2">
    <source>
        <dbReference type="ARBA" id="ARBA00022679"/>
    </source>
</evidence>
<proteinExistence type="inferred from homology"/>
<accession>A0A0U5F9D4</accession>
<dbReference type="SUPFAM" id="SSF53335">
    <property type="entry name" value="S-adenosyl-L-methionine-dependent methyltransferases"/>
    <property type="match status" value="1"/>
</dbReference>
<organism evidence="4 5">
    <name type="scientific">Xanthomonas citri pv. citri</name>
    <dbReference type="NCBI Taxonomy" id="611301"/>
    <lineage>
        <taxon>Bacteria</taxon>
        <taxon>Pseudomonadati</taxon>
        <taxon>Pseudomonadota</taxon>
        <taxon>Gammaproteobacteria</taxon>
        <taxon>Lysobacterales</taxon>
        <taxon>Lysobacteraceae</taxon>
        <taxon>Xanthomonas</taxon>
    </lineage>
</organism>
<dbReference type="EMBL" id="CCXZ01000025">
    <property type="protein sequence ID" value="CEG14749.1"/>
    <property type="molecule type" value="Genomic_DNA"/>
</dbReference>
<dbReference type="PANTHER" id="PTHR43317">
    <property type="entry name" value="THERMOSPERMINE SYNTHASE ACAULIS5"/>
    <property type="match status" value="1"/>
</dbReference>
<dbReference type="AlphaFoldDB" id="A0A0U5F9D4"/>
<dbReference type="NCBIfam" id="NF037959">
    <property type="entry name" value="MFS_SpdSyn"/>
    <property type="match status" value="1"/>
</dbReference>
<sequence length="295" mass="32423">MRRLALLLAMLAGAAGVQADGFRTPNVVHQEKSLYRNILVVEGDGYRCMTFGRRHARQTCIRPAAPEQLVLPYTQALLAGLFSTPAPRRVLVIGLGGGVMPRALHALAPRAVVDTVELDPAVLDVAKRYFGFQDGGYSQAYVDDGRVFVRKQRRAAVHYDLILIDAFDKSYIPEHMLTHEFLAEVKSLLAPGGTVAANTFADGALGRHEAVTYQSVFGDTMTLDMDNGNRIILAGRDGLPDMSTMKHNAAPLRDAMLPLNVSADDLLGRIRPQERETRARVLTDQYAPANLLLRY</sequence>
<comment type="similarity">
    <text evidence="1">Belongs to the spermidine/spermine synthase family.</text>
</comment>
<evidence type="ECO:0000256" key="1">
    <source>
        <dbReference type="ARBA" id="ARBA00007867"/>
    </source>
</evidence>
<keyword evidence="2" id="KW-0808">Transferase</keyword>
<gene>
    <name evidence="4" type="ORF">XAC3562_1200072</name>
</gene>
<dbReference type="GO" id="GO:0016740">
    <property type="term" value="F:transferase activity"/>
    <property type="evidence" value="ECO:0007669"/>
    <property type="project" value="UniProtKB-UniRule"/>
</dbReference>
<evidence type="ECO:0000313" key="4">
    <source>
        <dbReference type="EMBL" id="CEG14749.1"/>
    </source>
</evidence>
<reference evidence="4 5" key="1">
    <citation type="submission" date="2014-09" db="EMBL/GenBank/DDBJ databases">
        <authorList>
            <person name="Regsiter A."/>
        </authorList>
    </citation>
    <scope>NUCLEOTIDE SEQUENCE [LARGE SCALE GENOMIC DNA]</scope>
</reference>
<name>A0A0U5F9D4_XANCI</name>
<dbReference type="CDD" id="cd02440">
    <property type="entry name" value="AdoMet_MTases"/>
    <property type="match status" value="1"/>
</dbReference>
<evidence type="ECO:0000313" key="5">
    <source>
        <dbReference type="Proteomes" id="UP000052230"/>
    </source>
</evidence>
<protein>
    <submittedName>
        <fullName evidence="4">Spermidine synthase</fullName>
    </submittedName>
</protein>
<dbReference type="Pfam" id="PF01564">
    <property type="entry name" value="Spermine_synth"/>
    <property type="match status" value="1"/>
</dbReference>
<dbReference type="InterPro" id="IPR030374">
    <property type="entry name" value="PABS"/>
</dbReference>
<comment type="caution">
    <text evidence="4">The sequence shown here is derived from an EMBL/GenBank/DDBJ whole genome shotgun (WGS) entry which is preliminary data.</text>
</comment>
<dbReference type="Gene3D" id="3.40.50.150">
    <property type="entry name" value="Vaccinia Virus protein VP39"/>
    <property type="match status" value="1"/>
</dbReference>
<dbReference type="InterPro" id="IPR029063">
    <property type="entry name" value="SAM-dependent_MTases_sf"/>
</dbReference>
<dbReference type="Proteomes" id="UP000052230">
    <property type="component" value="Unassembled WGS sequence"/>
</dbReference>
<evidence type="ECO:0000256" key="3">
    <source>
        <dbReference type="ARBA" id="ARBA00023115"/>
    </source>
</evidence>